<evidence type="ECO:0000313" key="13">
    <source>
        <dbReference type="Proteomes" id="UP001412239"/>
    </source>
</evidence>
<comment type="subcellular location">
    <subcellularLocation>
        <location evidence="1">Mitochondrion inner membrane</location>
        <topology evidence="1">Peripheral membrane protein</topology>
        <orientation evidence="1">Intermembrane side</orientation>
    </subcellularLocation>
</comment>
<keyword evidence="3" id="KW-0285">Flavoprotein</keyword>
<keyword evidence="7" id="KW-0560">Oxidoreductase</keyword>
<evidence type="ECO:0000256" key="6">
    <source>
        <dbReference type="ARBA" id="ARBA00022946"/>
    </source>
</evidence>
<keyword evidence="4" id="KW-0274">FAD</keyword>
<dbReference type="Proteomes" id="UP001412239">
    <property type="component" value="Unassembled WGS sequence"/>
</dbReference>
<dbReference type="InterPro" id="IPR018247">
    <property type="entry name" value="EF_Hand_1_Ca_BS"/>
</dbReference>
<organism evidence="12 13">
    <name type="scientific">Tuber aestivum</name>
    <name type="common">summer truffle</name>
    <dbReference type="NCBI Taxonomy" id="59557"/>
    <lineage>
        <taxon>Eukaryota</taxon>
        <taxon>Fungi</taxon>
        <taxon>Dikarya</taxon>
        <taxon>Ascomycota</taxon>
        <taxon>Pezizomycotina</taxon>
        <taxon>Pezizomycetes</taxon>
        <taxon>Pezizales</taxon>
        <taxon>Tuberaceae</taxon>
        <taxon>Tuber</taxon>
    </lineage>
</organism>
<dbReference type="PROSITE" id="PS50222">
    <property type="entry name" value="EF_HAND_2"/>
    <property type="match status" value="1"/>
</dbReference>
<dbReference type="GO" id="GO:0005509">
    <property type="term" value="F:calcium ion binding"/>
    <property type="evidence" value="ECO:0007669"/>
    <property type="project" value="InterPro"/>
</dbReference>
<keyword evidence="8" id="KW-0520">NAD</keyword>
<protein>
    <recommendedName>
        <fullName evidence="11">EF-hand domain-containing protein</fullName>
    </recommendedName>
</protein>
<dbReference type="AlphaFoldDB" id="A0A292QA22"/>
<evidence type="ECO:0000256" key="1">
    <source>
        <dbReference type="ARBA" id="ARBA00004137"/>
    </source>
</evidence>
<keyword evidence="13" id="KW-1185">Reference proteome</keyword>
<sequence length="750" mass="83277">MIPLLCSPHAPLSPPPISTLPPLCYLVLVYSPVAFHLATLFSKPASYPPPITSSGNRATMLRQRALLGVRTNLLTRQISKPPSPHASRALSTRRASPPPLFNASLKTIPARNSPLLKTHSRASATTATPNSAKTPKRSGIVRFIYKTSAFCGFAGLTVTGLVVAFFIYDASTYKEEAEKYDIGVPELALNPRRGGPKNLPIAEVLVDDEDGDEMLSQRGKPRLVVLGCGWGSVALLKNINPDNYHITVVSPSNYFLYTPLLPSATVGTLELRSLVEPIRRITSKVKGHFLKANAEKVDFSAKLVEVSQTLPDGEERRFYLPYDKLVIGTGSKTRTHGVEGLENVEFLKNVTDARRIRSKVIECFERACLPSTTDEERRKLLSFVICGGGPTGVEFAAELFDMLNEDLTHVYPKILRNEVSVHVVQSRSHILNTYDEALSRYAEERFARDQVDVLTNSRVSRIEKDKVIFTQKDEERGGIITKELPFGMCLWSTGVAQTDFAERVAGQLELQRNKHALETDSHLRLLGTPLGDVYAIGDCSTVQNNIASHITDFLRQIAWEKGADPEKLALDFGMWRNVAARVRKKFPQATDHLRRLDRLFEQYDVDKSGTLDFHELKELLGQIDSKLTSLPATAQRAHQQGQYLARKFNKLAQAAPGLAVNNVTDGDLDEAVYKGFEYKHFGSLAYIGNAAVFDLNGLSVGGGLIYVYLWRSVYFAQSVSLRTRMLLAMDWGKRALFGRGEPKLSFLGAW</sequence>
<keyword evidence="10" id="KW-0812">Transmembrane</keyword>
<comment type="similarity">
    <text evidence="2">Belongs to the NADH dehydrogenase family.</text>
</comment>
<evidence type="ECO:0000256" key="4">
    <source>
        <dbReference type="ARBA" id="ARBA00022827"/>
    </source>
</evidence>
<dbReference type="PANTHER" id="PTHR43706:SF50">
    <property type="entry name" value="NADH DEHYDROGENASE (UBIQUINONE)-RELATED"/>
    <property type="match status" value="1"/>
</dbReference>
<keyword evidence="10" id="KW-1133">Transmembrane helix</keyword>
<evidence type="ECO:0000256" key="2">
    <source>
        <dbReference type="ARBA" id="ARBA00005272"/>
    </source>
</evidence>
<dbReference type="InterPro" id="IPR045024">
    <property type="entry name" value="NDH-2"/>
</dbReference>
<dbReference type="EMBL" id="LN890943">
    <property type="protein sequence ID" value="CUS15808.1"/>
    <property type="molecule type" value="Genomic_DNA"/>
</dbReference>
<dbReference type="InterPro" id="IPR023753">
    <property type="entry name" value="FAD/NAD-binding_dom"/>
</dbReference>
<evidence type="ECO:0000313" key="12">
    <source>
        <dbReference type="EMBL" id="CUS15808.1"/>
    </source>
</evidence>
<dbReference type="GO" id="GO:0003954">
    <property type="term" value="F:NADH dehydrogenase activity"/>
    <property type="evidence" value="ECO:0007669"/>
    <property type="project" value="InterPro"/>
</dbReference>
<dbReference type="Pfam" id="PF22366">
    <property type="entry name" value="NDH2_C"/>
    <property type="match status" value="1"/>
</dbReference>
<dbReference type="InterPro" id="IPR036188">
    <property type="entry name" value="FAD/NAD-bd_sf"/>
</dbReference>
<reference evidence="12" key="1">
    <citation type="submission" date="2015-10" db="EMBL/GenBank/DDBJ databases">
        <authorList>
            <person name="Regsiter A."/>
            <person name="william w."/>
        </authorList>
    </citation>
    <scope>NUCLEOTIDE SEQUENCE</scope>
    <source>
        <strain evidence="12">Montdore</strain>
    </source>
</reference>
<dbReference type="GO" id="GO:0005743">
    <property type="term" value="C:mitochondrial inner membrane"/>
    <property type="evidence" value="ECO:0007669"/>
    <property type="project" value="UniProtKB-SubCell"/>
</dbReference>
<dbReference type="Gene3D" id="3.50.50.100">
    <property type="match status" value="2"/>
</dbReference>
<dbReference type="PROSITE" id="PS00018">
    <property type="entry name" value="EF_HAND_1"/>
    <property type="match status" value="1"/>
</dbReference>
<dbReference type="SMART" id="SM00054">
    <property type="entry name" value="EFh"/>
    <property type="match status" value="1"/>
</dbReference>
<feature type="region of interest" description="Disordered" evidence="9">
    <location>
        <begin position="77"/>
        <end position="103"/>
    </location>
</feature>
<evidence type="ECO:0000259" key="11">
    <source>
        <dbReference type="PROSITE" id="PS50222"/>
    </source>
</evidence>
<evidence type="ECO:0000256" key="9">
    <source>
        <dbReference type="SAM" id="MobiDB-lite"/>
    </source>
</evidence>
<dbReference type="InterPro" id="IPR002048">
    <property type="entry name" value="EF_hand_dom"/>
</dbReference>
<dbReference type="SUPFAM" id="SSF51905">
    <property type="entry name" value="FAD/NAD(P)-binding domain"/>
    <property type="match status" value="2"/>
</dbReference>
<feature type="domain" description="EF-hand" evidence="11">
    <location>
        <begin position="591"/>
        <end position="626"/>
    </location>
</feature>
<name>A0A292QA22_9PEZI</name>
<dbReference type="PANTHER" id="PTHR43706">
    <property type="entry name" value="NADH DEHYDROGENASE"/>
    <property type="match status" value="1"/>
</dbReference>
<feature type="transmembrane region" description="Helical" evidence="10">
    <location>
        <begin position="20"/>
        <end position="41"/>
    </location>
</feature>
<keyword evidence="10" id="KW-0472">Membrane</keyword>
<evidence type="ECO:0000256" key="3">
    <source>
        <dbReference type="ARBA" id="ARBA00022630"/>
    </source>
</evidence>
<evidence type="ECO:0000256" key="7">
    <source>
        <dbReference type="ARBA" id="ARBA00023002"/>
    </source>
</evidence>
<dbReference type="FunFam" id="3.50.50.100:FF:000005">
    <property type="entry name" value="NADH-ubiquinone oxidoreductase 64 kDa subunit"/>
    <property type="match status" value="1"/>
</dbReference>
<dbReference type="SUPFAM" id="SSF47473">
    <property type="entry name" value="EF-hand"/>
    <property type="match status" value="1"/>
</dbReference>
<evidence type="ECO:0000256" key="10">
    <source>
        <dbReference type="SAM" id="Phobius"/>
    </source>
</evidence>
<keyword evidence="6" id="KW-0809">Transit peptide</keyword>
<dbReference type="InterPro" id="IPR054585">
    <property type="entry name" value="NDH2-like_C"/>
</dbReference>
<evidence type="ECO:0000256" key="5">
    <source>
        <dbReference type="ARBA" id="ARBA00022837"/>
    </source>
</evidence>
<accession>A0A292QA22</accession>
<gene>
    <name evidence="12" type="ORF">GSTUAT00000085001</name>
</gene>
<evidence type="ECO:0000256" key="8">
    <source>
        <dbReference type="ARBA" id="ARBA00023027"/>
    </source>
</evidence>
<keyword evidence="5" id="KW-0106">Calcium</keyword>
<proteinExistence type="inferred from homology"/>
<feature type="transmembrane region" description="Helical" evidence="10">
    <location>
        <begin position="143"/>
        <end position="168"/>
    </location>
</feature>
<dbReference type="InterPro" id="IPR011992">
    <property type="entry name" value="EF-hand-dom_pair"/>
</dbReference>
<dbReference type="Pfam" id="PF07992">
    <property type="entry name" value="Pyr_redox_2"/>
    <property type="match status" value="1"/>
</dbReference>